<keyword evidence="2" id="KW-0812">Transmembrane</keyword>
<keyword evidence="2" id="KW-0472">Membrane</keyword>
<sequence length="252" mass="27637">MAAIPQWKRAIGFGKRLSEHISAGGPAPPRWPPASATPAAARFVFVPKDCGAILTDRLWVGGFLNSGGPSCWMTTPSSITADWILCKQEVKNCSKTEYRFPPIRRAKEVELEKWHNSVSSKLFVFVGFWLFLPLLFSLKLLSAFFLHLRLSTLLPTSPRGVHASVYDKNQEEHVRPAFVPDDVIQPHPAGKYWRPHPSTGVFGPADTDGRRPDAPASAAASPGNGGTCGPTTSVLDQKAWFRPLEGVDTHLD</sequence>
<comment type="caution">
    <text evidence="3">The sequence shown here is derived from an EMBL/GenBank/DDBJ whole genome shotgun (WGS) entry which is preliminary data.</text>
</comment>
<dbReference type="Pfam" id="PF22272">
    <property type="entry name" value="LEA_3b"/>
    <property type="match status" value="1"/>
</dbReference>
<dbReference type="PANTHER" id="PTHR35122:SF2">
    <property type="entry name" value="OS04G0598000 PROTEIN"/>
    <property type="match status" value="1"/>
</dbReference>
<feature type="region of interest" description="Disordered" evidence="1">
    <location>
        <begin position="188"/>
        <end position="232"/>
    </location>
</feature>
<keyword evidence="2" id="KW-1133">Transmembrane helix</keyword>
<protein>
    <submittedName>
        <fullName evidence="3">Uncharacterized protein</fullName>
    </submittedName>
</protein>
<dbReference type="PANTHER" id="PTHR35122">
    <property type="entry name" value="OSJNBA0093F12.14 PROTEIN"/>
    <property type="match status" value="1"/>
</dbReference>
<keyword evidence="4" id="KW-1185">Reference proteome</keyword>
<dbReference type="InterPro" id="IPR039291">
    <property type="entry name" value="At5g17165-like"/>
</dbReference>
<name>A0A843UU10_COLES</name>
<evidence type="ECO:0000256" key="1">
    <source>
        <dbReference type="SAM" id="MobiDB-lite"/>
    </source>
</evidence>
<evidence type="ECO:0000313" key="4">
    <source>
        <dbReference type="Proteomes" id="UP000652761"/>
    </source>
</evidence>
<organism evidence="3 4">
    <name type="scientific">Colocasia esculenta</name>
    <name type="common">Wild taro</name>
    <name type="synonym">Arum esculentum</name>
    <dbReference type="NCBI Taxonomy" id="4460"/>
    <lineage>
        <taxon>Eukaryota</taxon>
        <taxon>Viridiplantae</taxon>
        <taxon>Streptophyta</taxon>
        <taxon>Embryophyta</taxon>
        <taxon>Tracheophyta</taxon>
        <taxon>Spermatophyta</taxon>
        <taxon>Magnoliopsida</taxon>
        <taxon>Liliopsida</taxon>
        <taxon>Araceae</taxon>
        <taxon>Aroideae</taxon>
        <taxon>Colocasieae</taxon>
        <taxon>Colocasia</taxon>
    </lineage>
</organism>
<feature type="transmembrane region" description="Helical" evidence="2">
    <location>
        <begin position="122"/>
        <end position="148"/>
    </location>
</feature>
<accession>A0A843UU10</accession>
<reference evidence="3" key="1">
    <citation type="submission" date="2017-07" db="EMBL/GenBank/DDBJ databases">
        <title>Taro Niue Genome Assembly and Annotation.</title>
        <authorList>
            <person name="Atibalentja N."/>
            <person name="Keating K."/>
            <person name="Fields C.J."/>
        </authorList>
    </citation>
    <scope>NUCLEOTIDE SEQUENCE</scope>
    <source>
        <strain evidence="3">Niue_2</strain>
        <tissue evidence="3">Leaf</tissue>
    </source>
</reference>
<dbReference type="Proteomes" id="UP000652761">
    <property type="component" value="Unassembled WGS sequence"/>
</dbReference>
<gene>
    <name evidence="3" type="ORF">Taro_019639</name>
</gene>
<dbReference type="AlphaFoldDB" id="A0A843UU10"/>
<dbReference type="EMBL" id="NMUH01000952">
    <property type="protein sequence ID" value="MQL87085.1"/>
    <property type="molecule type" value="Genomic_DNA"/>
</dbReference>
<dbReference type="OrthoDB" id="606645at2759"/>
<proteinExistence type="predicted"/>
<evidence type="ECO:0000313" key="3">
    <source>
        <dbReference type="EMBL" id="MQL87085.1"/>
    </source>
</evidence>
<evidence type="ECO:0000256" key="2">
    <source>
        <dbReference type="SAM" id="Phobius"/>
    </source>
</evidence>